<dbReference type="CDD" id="cd02440">
    <property type="entry name" value="AdoMet_MTases"/>
    <property type="match status" value="1"/>
</dbReference>
<dbReference type="OrthoDB" id="3725662at2"/>
<dbReference type="AlphaFoldDB" id="A0A3P1WVY5"/>
<dbReference type="InterPro" id="IPR013216">
    <property type="entry name" value="Methyltransf_11"/>
</dbReference>
<dbReference type="PANTHER" id="PTHR43464:SF23">
    <property type="entry name" value="JUVENILE HORMONE ACID O-METHYLTRANSFERASE"/>
    <property type="match status" value="1"/>
</dbReference>
<gene>
    <name evidence="2" type="ORF">EII35_03490</name>
</gene>
<dbReference type="Proteomes" id="UP000280935">
    <property type="component" value="Unassembled WGS sequence"/>
</dbReference>
<evidence type="ECO:0000313" key="2">
    <source>
        <dbReference type="EMBL" id="RRD50804.1"/>
    </source>
</evidence>
<keyword evidence="2" id="KW-0808">Transferase</keyword>
<dbReference type="InterPro" id="IPR029063">
    <property type="entry name" value="SAM-dependent_MTases_sf"/>
</dbReference>
<reference evidence="2 3" key="1">
    <citation type="submission" date="2018-11" db="EMBL/GenBank/DDBJ databases">
        <title>Genomes From Bacteria Associated with the Canine Oral Cavity: a Test Case for Automated Genome-Based Taxonomic Assignment.</title>
        <authorList>
            <person name="Coil D.A."/>
            <person name="Jospin G."/>
            <person name="Darling A.E."/>
            <person name="Wallis C."/>
            <person name="Davis I.J."/>
            <person name="Harris S."/>
            <person name="Eisen J.A."/>
            <person name="Holcombe L.J."/>
            <person name="O'Flynn C."/>
        </authorList>
    </citation>
    <scope>NUCLEOTIDE SEQUENCE [LARGE SCALE GENOMIC DNA]</scope>
    <source>
        <strain evidence="2 3">OH2822_COT-296</strain>
    </source>
</reference>
<sequence length="276" mass="29328">MTADGVDQSALDDAVVAFYTDADEDSRIQGSSTSGLVEFTRVQRLLRARLEPGSRVLDVGGATGVHSRWLAADGHRVTLIDPVPQQVERAAGIGTFEALVGDARRLPFDDGCADAVLLFGPLYHLAERQDRLGALTEAVRVLRPGGLLFAQGISRLAALSTEAAIFGYGQLDAALWELLRTGRWASTAGGFPGGHFHTVAELRDEVAEAGCVVESVHGLEGPHAGALDLLAADEQVAEAALELAERLEQRVMGSRLGDAVAEYSPHVMVVARRVID</sequence>
<dbReference type="RefSeq" id="WP_125227076.1">
    <property type="nucleotide sequence ID" value="NZ_RQYT01000004.1"/>
</dbReference>
<dbReference type="EMBL" id="RQYT01000004">
    <property type="protein sequence ID" value="RRD50804.1"/>
    <property type="molecule type" value="Genomic_DNA"/>
</dbReference>
<dbReference type="Pfam" id="PF08241">
    <property type="entry name" value="Methyltransf_11"/>
    <property type="match status" value="1"/>
</dbReference>
<accession>A0A3P1WVY5</accession>
<evidence type="ECO:0000313" key="3">
    <source>
        <dbReference type="Proteomes" id="UP000280935"/>
    </source>
</evidence>
<feature type="domain" description="Methyltransferase type 11" evidence="1">
    <location>
        <begin position="57"/>
        <end position="149"/>
    </location>
</feature>
<comment type="caution">
    <text evidence="2">The sequence shown here is derived from an EMBL/GenBank/DDBJ whole genome shotgun (WGS) entry which is preliminary data.</text>
</comment>
<evidence type="ECO:0000259" key="1">
    <source>
        <dbReference type="Pfam" id="PF08241"/>
    </source>
</evidence>
<dbReference type="PANTHER" id="PTHR43464">
    <property type="entry name" value="METHYLTRANSFERASE"/>
    <property type="match status" value="1"/>
</dbReference>
<dbReference type="SUPFAM" id="SSF53335">
    <property type="entry name" value="S-adenosyl-L-methionine-dependent methyltransferases"/>
    <property type="match status" value="1"/>
</dbReference>
<dbReference type="Gene3D" id="3.40.50.150">
    <property type="entry name" value="Vaccinia Virus protein VP39"/>
    <property type="match status" value="1"/>
</dbReference>
<keyword evidence="2" id="KW-0489">Methyltransferase</keyword>
<organism evidence="2 3">
    <name type="scientific">Arachnia propionica</name>
    <dbReference type="NCBI Taxonomy" id="1750"/>
    <lineage>
        <taxon>Bacteria</taxon>
        <taxon>Bacillati</taxon>
        <taxon>Actinomycetota</taxon>
        <taxon>Actinomycetes</taxon>
        <taxon>Propionibacteriales</taxon>
        <taxon>Propionibacteriaceae</taxon>
        <taxon>Arachnia</taxon>
    </lineage>
</organism>
<name>A0A3P1WVY5_9ACTN</name>
<dbReference type="GO" id="GO:0010420">
    <property type="term" value="F:polyprenyldihydroxybenzoate methyltransferase activity"/>
    <property type="evidence" value="ECO:0007669"/>
    <property type="project" value="TreeGrafter"/>
</dbReference>
<protein>
    <submittedName>
        <fullName evidence="2">Class I SAM-dependent methyltransferase</fullName>
    </submittedName>
</protein>
<proteinExistence type="predicted"/>
<dbReference type="GO" id="GO:0032259">
    <property type="term" value="P:methylation"/>
    <property type="evidence" value="ECO:0007669"/>
    <property type="project" value="UniProtKB-KW"/>
</dbReference>